<dbReference type="GO" id="GO:0140359">
    <property type="term" value="F:ABC-type transporter activity"/>
    <property type="evidence" value="ECO:0007669"/>
    <property type="project" value="InterPro"/>
</dbReference>
<evidence type="ECO:0000256" key="5">
    <source>
        <dbReference type="ARBA" id="ARBA00022692"/>
    </source>
</evidence>
<evidence type="ECO:0000313" key="11">
    <source>
        <dbReference type="EMBL" id="KXX66331.1"/>
    </source>
</evidence>
<dbReference type="InterPro" id="IPR013525">
    <property type="entry name" value="ABC2_TM"/>
</dbReference>
<keyword evidence="13" id="KW-1185">Reference proteome</keyword>
<evidence type="ECO:0000256" key="4">
    <source>
        <dbReference type="ARBA" id="ARBA00022475"/>
    </source>
</evidence>
<dbReference type="Proteomes" id="UP000295247">
    <property type="component" value="Unassembled WGS sequence"/>
</dbReference>
<comment type="similarity">
    <text evidence="2">Belongs to the ABC-2 integral membrane protein family.</text>
</comment>
<dbReference type="GO" id="GO:0015920">
    <property type="term" value="P:lipopolysaccharide transport"/>
    <property type="evidence" value="ECO:0007669"/>
    <property type="project" value="TreeGrafter"/>
</dbReference>
<protein>
    <submittedName>
        <fullName evidence="11">ABC transporter permease</fullName>
    </submittedName>
    <submittedName>
        <fullName evidence="12">ABC-2 type transport system permease protein/lipopolysaccharide transport system permease protein</fullName>
    </submittedName>
</protein>
<comment type="subcellular location">
    <subcellularLocation>
        <location evidence="1">Cell membrane</location>
        <topology evidence="1">Multi-pass membrane protein</topology>
    </subcellularLocation>
</comment>
<reference evidence="12 14" key="2">
    <citation type="submission" date="2019-03" db="EMBL/GenBank/DDBJ databases">
        <title>Genomic Encyclopedia of Type Strains, Phase IV (KMG-IV): sequencing the most valuable type-strain genomes for metagenomic binning, comparative biology and taxonomic classification.</title>
        <authorList>
            <person name="Goeker M."/>
        </authorList>
    </citation>
    <scope>NUCLEOTIDE SEQUENCE [LARGE SCALE GENOMIC DNA]</scope>
    <source>
        <strain evidence="12 14">DSM 203</strain>
    </source>
</reference>
<dbReference type="GO" id="GO:0005886">
    <property type="term" value="C:plasma membrane"/>
    <property type="evidence" value="ECO:0007669"/>
    <property type="project" value="UniProtKB-SubCell"/>
</dbReference>
<feature type="domain" description="ABC-2 type transporter transmembrane" evidence="10">
    <location>
        <begin position="46"/>
        <end position="243"/>
    </location>
</feature>
<sequence>MSTDADSGRSSLVRQFRHGLRREQIHDALADVRNGWKHYELWGTLGLHDVRQRYRRSKLGPFWITISMGIMVLALGLLYGQIFGQDLHDYLPFLAAGFVIWGLISAIILDGSEAFIAAEGMIKQLNAPLSIYVYRKLWSALIAFAHNIWVFVGVALWFGVSWDWSLLWVFPALALLLLNGLWIGLFFGLLSARFRDVPLIIASMVQVLFFITPVIWKPEMLPGRALLLHLNPFYHLVEVIRAPLLGQPPALTNWLAVLLLAAVGWAVTLLFYSAYRWRIAYWV</sequence>
<feature type="transmembrane region" description="Helical" evidence="9">
    <location>
        <begin position="197"/>
        <end position="216"/>
    </location>
</feature>
<name>A0A4R4AKS0_MARGR</name>
<feature type="transmembrane region" description="Helical" evidence="9">
    <location>
        <begin position="90"/>
        <end position="116"/>
    </location>
</feature>
<organism evidence="12 14">
    <name type="scientific">Marichromatium gracile</name>
    <name type="common">Chromatium gracile</name>
    <dbReference type="NCBI Taxonomy" id="1048"/>
    <lineage>
        <taxon>Bacteria</taxon>
        <taxon>Pseudomonadati</taxon>
        <taxon>Pseudomonadota</taxon>
        <taxon>Gammaproteobacteria</taxon>
        <taxon>Chromatiales</taxon>
        <taxon>Chromatiaceae</taxon>
        <taxon>Marichromatium</taxon>
    </lineage>
</organism>
<keyword evidence="5 9" id="KW-0812">Transmembrane</keyword>
<feature type="transmembrane region" description="Helical" evidence="9">
    <location>
        <begin position="137"/>
        <end position="160"/>
    </location>
</feature>
<keyword evidence="7" id="KW-0762">Sugar transport</keyword>
<keyword evidence="3" id="KW-0813">Transport</keyword>
<accession>A0A4R4AKS0</accession>
<feature type="transmembrane region" description="Helical" evidence="9">
    <location>
        <begin position="254"/>
        <end position="275"/>
    </location>
</feature>
<dbReference type="PANTHER" id="PTHR30413">
    <property type="entry name" value="INNER MEMBRANE TRANSPORT PERMEASE"/>
    <property type="match status" value="1"/>
</dbReference>
<evidence type="ECO:0000256" key="9">
    <source>
        <dbReference type="SAM" id="Phobius"/>
    </source>
</evidence>
<dbReference type="AlphaFoldDB" id="A0A4R4AKS0"/>
<feature type="transmembrane region" description="Helical" evidence="9">
    <location>
        <begin position="166"/>
        <end position="190"/>
    </location>
</feature>
<evidence type="ECO:0000313" key="14">
    <source>
        <dbReference type="Proteomes" id="UP000295247"/>
    </source>
</evidence>
<evidence type="ECO:0000256" key="1">
    <source>
        <dbReference type="ARBA" id="ARBA00004651"/>
    </source>
</evidence>
<evidence type="ECO:0000256" key="7">
    <source>
        <dbReference type="ARBA" id="ARBA00023047"/>
    </source>
</evidence>
<evidence type="ECO:0000256" key="3">
    <source>
        <dbReference type="ARBA" id="ARBA00022448"/>
    </source>
</evidence>
<evidence type="ECO:0000256" key="2">
    <source>
        <dbReference type="ARBA" id="ARBA00007783"/>
    </source>
</evidence>
<proteinExistence type="inferred from homology"/>
<dbReference type="PANTHER" id="PTHR30413:SF10">
    <property type="entry name" value="CAPSULE POLYSACCHARIDE EXPORT INNER-MEMBRANE PROTEIN CTRC"/>
    <property type="match status" value="1"/>
</dbReference>
<dbReference type="EMBL" id="SMDC01000001">
    <property type="protein sequence ID" value="TCW40028.1"/>
    <property type="molecule type" value="Genomic_DNA"/>
</dbReference>
<dbReference type="EMBL" id="LSYU01000002">
    <property type="protein sequence ID" value="KXX66331.1"/>
    <property type="molecule type" value="Genomic_DNA"/>
</dbReference>
<keyword evidence="4" id="KW-1003">Cell membrane</keyword>
<keyword evidence="6 9" id="KW-1133">Transmembrane helix</keyword>
<reference evidence="11 13" key="1">
    <citation type="submission" date="2016-02" db="EMBL/GenBank/DDBJ databases">
        <title>Genome sequence of Marichromatium gracile YL-28, a purple sulfur bacterium.</title>
        <authorList>
            <person name="Zhao C."/>
            <person name="Hong X."/>
            <person name="Chen S."/>
            <person name="Yang S."/>
        </authorList>
    </citation>
    <scope>NUCLEOTIDE SEQUENCE [LARGE SCALE GENOMIC DNA]</scope>
    <source>
        <strain evidence="11 13">YL28</strain>
    </source>
</reference>
<dbReference type="GO" id="GO:0015774">
    <property type="term" value="P:polysaccharide transport"/>
    <property type="evidence" value="ECO:0007669"/>
    <property type="project" value="UniProtKB-KW"/>
</dbReference>
<dbReference type="Pfam" id="PF01061">
    <property type="entry name" value="ABC2_membrane"/>
    <property type="match status" value="1"/>
</dbReference>
<gene>
    <name evidence="11" type="ORF">AY586_06170</name>
    <name evidence="12" type="ORF">EDC29_101445</name>
</gene>
<keyword evidence="7" id="KW-0625">Polysaccharide transport</keyword>
<evidence type="ECO:0000313" key="13">
    <source>
        <dbReference type="Proteomes" id="UP000075766"/>
    </source>
</evidence>
<evidence type="ECO:0000313" key="12">
    <source>
        <dbReference type="EMBL" id="TCW40028.1"/>
    </source>
</evidence>
<keyword evidence="8 9" id="KW-0472">Membrane</keyword>
<evidence type="ECO:0000259" key="10">
    <source>
        <dbReference type="Pfam" id="PF01061"/>
    </source>
</evidence>
<feature type="transmembrane region" description="Helical" evidence="9">
    <location>
        <begin position="61"/>
        <end position="84"/>
    </location>
</feature>
<evidence type="ECO:0000256" key="6">
    <source>
        <dbReference type="ARBA" id="ARBA00022989"/>
    </source>
</evidence>
<dbReference type="Proteomes" id="UP000075766">
    <property type="component" value="Unassembled WGS sequence"/>
</dbReference>
<dbReference type="RefSeq" id="WP_062271626.1">
    <property type="nucleotide sequence ID" value="NZ_JAKEDQ010000003.1"/>
</dbReference>
<evidence type="ECO:0000256" key="8">
    <source>
        <dbReference type="ARBA" id="ARBA00023136"/>
    </source>
</evidence>
<comment type="caution">
    <text evidence="12">The sequence shown here is derived from an EMBL/GenBank/DDBJ whole genome shotgun (WGS) entry which is preliminary data.</text>
</comment>